<feature type="domain" description="Survival protein SurE-like phosphatase/nucleotidase" evidence="8">
    <location>
        <begin position="4"/>
        <end position="194"/>
    </location>
</feature>
<evidence type="ECO:0000256" key="5">
    <source>
        <dbReference type="ARBA" id="ARBA00022741"/>
    </source>
</evidence>
<evidence type="ECO:0000256" key="4">
    <source>
        <dbReference type="ARBA" id="ARBA00022723"/>
    </source>
</evidence>
<dbReference type="EC" id="3.1.3.5" evidence="7"/>
<dbReference type="EMBL" id="CP145316">
    <property type="protein sequence ID" value="XAM18292.1"/>
    <property type="molecule type" value="Genomic_DNA"/>
</dbReference>
<evidence type="ECO:0000256" key="3">
    <source>
        <dbReference type="ARBA" id="ARBA00022490"/>
    </source>
</evidence>
<dbReference type="NCBIfam" id="NF001494">
    <property type="entry name" value="PRK00346.2-4"/>
    <property type="match status" value="1"/>
</dbReference>
<feature type="binding site" evidence="7">
    <location>
        <position position="10"/>
    </location>
    <ligand>
        <name>a divalent metal cation</name>
        <dbReference type="ChEBI" id="CHEBI:60240"/>
    </ligand>
</feature>
<evidence type="ECO:0000259" key="8">
    <source>
        <dbReference type="Pfam" id="PF01975"/>
    </source>
</evidence>
<sequence length="265" mass="29934">MKKILLTNDDGFNSSGLLALKDALRNLAHIMVVAPASEKSACGHGLTLTRPLSFVRLDDDFYKLEDGTPSDCVYLALNTLYKEDCKPDLVISGINLGSNMGEDITYSGTIAGAMEACIQGVPAIAISQVMPDMNRSKHFDFSLAKKSIVDIVKMIFDKGFPLQERKFLNVNIPYIQHAECKGYKITQMGYRIYADEAHLHRNPRGQEYYWLGLHPLQWEERKDTDYPNGSDFKAVYENYVSISPIKLDMTSYEDTQILSKWINND</sequence>
<feature type="binding site" evidence="7">
    <location>
        <position position="95"/>
    </location>
    <ligand>
        <name>a divalent metal cation</name>
        <dbReference type="ChEBI" id="CHEBI:60240"/>
    </ligand>
</feature>
<dbReference type="GO" id="GO:0008254">
    <property type="term" value="F:3'-nucleotidase activity"/>
    <property type="evidence" value="ECO:0007669"/>
    <property type="project" value="UniProtKB-EC"/>
</dbReference>
<dbReference type="InterPro" id="IPR002828">
    <property type="entry name" value="SurE-like_Pase/nucleotidase"/>
</dbReference>
<dbReference type="InterPro" id="IPR036523">
    <property type="entry name" value="SurE-like_sf"/>
</dbReference>
<gene>
    <name evidence="7 9" type="primary">surE</name>
    <name evidence="9" type="ORF">V3I05_00960</name>
</gene>
<feature type="binding site" evidence="7">
    <location>
        <position position="9"/>
    </location>
    <ligand>
        <name>a divalent metal cation</name>
        <dbReference type="ChEBI" id="CHEBI:60240"/>
    </ligand>
</feature>
<keyword evidence="4 7" id="KW-0479">Metal-binding</keyword>
<keyword evidence="5 7" id="KW-0547">Nucleotide-binding</keyword>
<proteinExistence type="inferred from homology"/>
<dbReference type="RefSeq" id="WP_295701372.1">
    <property type="nucleotide sequence ID" value="NZ_CP145316.1"/>
</dbReference>
<evidence type="ECO:0000313" key="10">
    <source>
        <dbReference type="Proteomes" id="UP001434737"/>
    </source>
</evidence>
<dbReference type="HAMAP" id="MF_00060">
    <property type="entry name" value="SurE"/>
    <property type="match status" value="1"/>
</dbReference>
<accession>A0ABZ3F535</accession>
<evidence type="ECO:0000256" key="2">
    <source>
        <dbReference type="ARBA" id="ARBA00011062"/>
    </source>
</evidence>
<keyword evidence="3 7" id="KW-0963">Cytoplasm</keyword>
<comment type="catalytic activity">
    <reaction evidence="1 7">
        <text>a ribonucleoside 5'-phosphate + H2O = a ribonucleoside + phosphate</text>
        <dbReference type="Rhea" id="RHEA:12484"/>
        <dbReference type="ChEBI" id="CHEBI:15377"/>
        <dbReference type="ChEBI" id="CHEBI:18254"/>
        <dbReference type="ChEBI" id="CHEBI:43474"/>
        <dbReference type="ChEBI" id="CHEBI:58043"/>
        <dbReference type="EC" id="3.1.3.5"/>
    </reaction>
</comment>
<comment type="subcellular location">
    <subcellularLocation>
        <location evidence="7">Cytoplasm</location>
    </subcellularLocation>
</comment>
<comment type="function">
    <text evidence="7">Nucleotidase that shows phosphatase activity on nucleoside 5'-monophosphates.</text>
</comment>
<dbReference type="Proteomes" id="UP001434737">
    <property type="component" value="Chromosome"/>
</dbReference>
<dbReference type="Pfam" id="PF01975">
    <property type="entry name" value="SurE"/>
    <property type="match status" value="1"/>
</dbReference>
<dbReference type="PANTHER" id="PTHR30457:SF12">
    <property type="entry name" value="5'_3'-NUCLEOTIDASE SURE"/>
    <property type="match status" value="1"/>
</dbReference>
<keyword evidence="6 7" id="KW-0378">Hydrolase</keyword>
<organism evidence="9 10">
    <name type="scientific">Helicobacter mastomyrinus</name>
    <dbReference type="NCBI Taxonomy" id="287948"/>
    <lineage>
        <taxon>Bacteria</taxon>
        <taxon>Pseudomonadati</taxon>
        <taxon>Campylobacterota</taxon>
        <taxon>Epsilonproteobacteria</taxon>
        <taxon>Campylobacterales</taxon>
        <taxon>Helicobacteraceae</taxon>
        <taxon>Helicobacter</taxon>
    </lineage>
</organism>
<dbReference type="PANTHER" id="PTHR30457">
    <property type="entry name" value="5'-NUCLEOTIDASE SURE"/>
    <property type="match status" value="1"/>
</dbReference>
<dbReference type="InterPro" id="IPR030048">
    <property type="entry name" value="SurE"/>
</dbReference>
<dbReference type="NCBIfam" id="TIGR00087">
    <property type="entry name" value="surE"/>
    <property type="match status" value="1"/>
</dbReference>
<comment type="cofactor">
    <cofactor evidence="7">
        <name>a divalent metal cation</name>
        <dbReference type="ChEBI" id="CHEBI:60240"/>
    </cofactor>
    <text evidence="7">Binds 1 divalent metal cation per subunit.</text>
</comment>
<keyword evidence="10" id="KW-1185">Reference proteome</keyword>
<evidence type="ECO:0000256" key="7">
    <source>
        <dbReference type="HAMAP-Rule" id="MF_00060"/>
    </source>
</evidence>
<dbReference type="Gene3D" id="3.40.1210.10">
    <property type="entry name" value="Survival protein SurE-like phosphatase/nucleotidase"/>
    <property type="match status" value="1"/>
</dbReference>
<name>A0ABZ3F535_9HELI</name>
<feature type="binding site" evidence="7">
    <location>
        <position position="40"/>
    </location>
    <ligand>
        <name>a divalent metal cation</name>
        <dbReference type="ChEBI" id="CHEBI:60240"/>
    </ligand>
</feature>
<protein>
    <recommendedName>
        <fullName evidence="7">5'-nucleotidase SurE</fullName>
        <ecNumber evidence="7">3.1.3.5</ecNumber>
    </recommendedName>
    <alternativeName>
        <fullName evidence="7">Nucleoside 5'-monophosphate phosphohydrolase</fullName>
    </alternativeName>
</protein>
<dbReference type="NCBIfam" id="NF001490">
    <property type="entry name" value="PRK00346.1-4"/>
    <property type="match status" value="1"/>
</dbReference>
<evidence type="ECO:0000256" key="1">
    <source>
        <dbReference type="ARBA" id="ARBA00000815"/>
    </source>
</evidence>
<evidence type="ECO:0000313" key="9">
    <source>
        <dbReference type="EMBL" id="XAM18292.1"/>
    </source>
</evidence>
<dbReference type="SUPFAM" id="SSF64167">
    <property type="entry name" value="SurE-like"/>
    <property type="match status" value="1"/>
</dbReference>
<reference evidence="9 10" key="1">
    <citation type="submission" date="2024-02" db="EMBL/GenBank/DDBJ databases">
        <title>Genome and pathogenicity analysis of Helicobacter mastomyrinus isolated from mice.</title>
        <authorList>
            <person name="Zhu L."/>
        </authorList>
    </citation>
    <scope>NUCLEOTIDE SEQUENCE [LARGE SCALE GENOMIC DNA]</scope>
    <source>
        <strain evidence="9 10">Hm-17</strain>
    </source>
</reference>
<evidence type="ECO:0000256" key="6">
    <source>
        <dbReference type="ARBA" id="ARBA00022801"/>
    </source>
</evidence>
<comment type="similarity">
    <text evidence="2 7">Belongs to the SurE nucleotidase family.</text>
</comment>